<reference evidence="2 3" key="1">
    <citation type="submission" date="2020-03" db="EMBL/GenBank/DDBJ databases">
        <title>WGS of the type strain of Planosporangium spp.</title>
        <authorList>
            <person name="Thawai C."/>
        </authorList>
    </citation>
    <scope>NUCLEOTIDE SEQUENCE [LARGE SCALE GENOMIC DNA]</scope>
    <source>
        <strain evidence="2 3">TBRC 5610</strain>
    </source>
</reference>
<dbReference type="Pfam" id="PF07883">
    <property type="entry name" value="Cupin_2"/>
    <property type="match status" value="1"/>
</dbReference>
<gene>
    <name evidence="2" type="ORF">HC031_06910</name>
</gene>
<proteinExistence type="predicted"/>
<comment type="caution">
    <text evidence="2">The sequence shown here is derived from an EMBL/GenBank/DDBJ whole genome shotgun (WGS) entry which is preliminary data.</text>
</comment>
<accession>A0ABX0XTY4</accession>
<dbReference type="InterPro" id="IPR011051">
    <property type="entry name" value="RmlC_Cupin_sf"/>
</dbReference>
<evidence type="ECO:0000313" key="3">
    <source>
        <dbReference type="Proteomes" id="UP000722989"/>
    </source>
</evidence>
<keyword evidence="3" id="KW-1185">Reference proteome</keyword>
<name>A0ABX0XTY4_9ACTN</name>
<evidence type="ECO:0000259" key="1">
    <source>
        <dbReference type="Pfam" id="PF07883"/>
    </source>
</evidence>
<sequence>MAELVEKATRVPVPGGKVIDEYIGRVNTGEEAVSIAHMVAPAGWTEPFQTPEFDEYTLVLRGRVTVETPNGVIEVRAGQAVVTRAGERIRYATPADEGAEYVAVCRPAFGPDLAHRDSD</sequence>
<dbReference type="RefSeq" id="WP_167924316.1">
    <property type="nucleotide sequence ID" value="NZ_JAATVY010000003.1"/>
</dbReference>
<dbReference type="InterPro" id="IPR014710">
    <property type="entry name" value="RmlC-like_jellyroll"/>
</dbReference>
<protein>
    <submittedName>
        <fullName evidence="2">Cupin domain-containing protein</fullName>
    </submittedName>
</protein>
<dbReference type="EMBL" id="JAATVY010000003">
    <property type="protein sequence ID" value="NJC69450.1"/>
    <property type="molecule type" value="Genomic_DNA"/>
</dbReference>
<dbReference type="Proteomes" id="UP000722989">
    <property type="component" value="Unassembled WGS sequence"/>
</dbReference>
<organism evidence="2 3">
    <name type="scientific">Planosporangium thailandense</name>
    <dbReference type="NCBI Taxonomy" id="765197"/>
    <lineage>
        <taxon>Bacteria</taxon>
        <taxon>Bacillati</taxon>
        <taxon>Actinomycetota</taxon>
        <taxon>Actinomycetes</taxon>
        <taxon>Micromonosporales</taxon>
        <taxon>Micromonosporaceae</taxon>
        <taxon>Planosporangium</taxon>
    </lineage>
</organism>
<feature type="domain" description="Cupin type-2" evidence="1">
    <location>
        <begin position="39"/>
        <end position="104"/>
    </location>
</feature>
<dbReference type="SUPFAM" id="SSF51182">
    <property type="entry name" value="RmlC-like cupins"/>
    <property type="match status" value="1"/>
</dbReference>
<dbReference type="Gene3D" id="2.60.120.10">
    <property type="entry name" value="Jelly Rolls"/>
    <property type="match status" value="1"/>
</dbReference>
<evidence type="ECO:0000313" key="2">
    <source>
        <dbReference type="EMBL" id="NJC69450.1"/>
    </source>
</evidence>
<dbReference type="InterPro" id="IPR013096">
    <property type="entry name" value="Cupin_2"/>
</dbReference>